<dbReference type="InParanoid" id="F9XGU0"/>
<reference evidence="1 2" key="1">
    <citation type="journal article" date="2011" name="PLoS Genet.">
        <title>Finished genome of the fungal wheat pathogen Mycosphaerella graminicola reveals dispensome structure, chromosome plasticity, and stealth pathogenesis.</title>
        <authorList>
            <person name="Goodwin S.B."/>
            <person name="Ben M'barek S."/>
            <person name="Dhillon B."/>
            <person name="Wittenberg A.H.J."/>
            <person name="Crane C.F."/>
            <person name="Hane J.K."/>
            <person name="Foster A.J."/>
            <person name="Van der Lee T.A.J."/>
            <person name="Grimwood J."/>
            <person name="Aerts A."/>
            <person name="Antoniw J."/>
            <person name="Bailey A."/>
            <person name="Bluhm B."/>
            <person name="Bowler J."/>
            <person name="Bristow J."/>
            <person name="van der Burgt A."/>
            <person name="Canto-Canche B."/>
            <person name="Churchill A.C.L."/>
            <person name="Conde-Ferraez L."/>
            <person name="Cools H.J."/>
            <person name="Coutinho P.M."/>
            <person name="Csukai M."/>
            <person name="Dehal P."/>
            <person name="De Wit P."/>
            <person name="Donzelli B."/>
            <person name="van de Geest H.C."/>
            <person name="van Ham R.C.H.J."/>
            <person name="Hammond-Kosack K.E."/>
            <person name="Henrissat B."/>
            <person name="Kilian A."/>
            <person name="Kobayashi A.K."/>
            <person name="Koopmann E."/>
            <person name="Kourmpetis Y."/>
            <person name="Kuzniar A."/>
            <person name="Lindquist E."/>
            <person name="Lombard V."/>
            <person name="Maliepaard C."/>
            <person name="Martins N."/>
            <person name="Mehrabi R."/>
            <person name="Nap J.P.H."/>
            <person name="Ponomarenko A."/>
            <person name="Rudd J.J."/>
            <person name="Salamov A."/>
            <person name="Schmutz J."/>
            <person name="Schouten H.J."/>
            <person name="Shapiro H."/>
            <person name="Stergiopoulos I."/>
            <person name="Torriani S.F.F."/>
            <person name="Tu H."/>
            <person name="de Vries R.P."/>
            <person name="Waalwijk C."/>
            <person name="Ware S.B."/>
            <person name="Wiebenga A."/>
            <person name="Zwiers L.-H."/>
            <person name="Oliver R.P."/>
            <person name="Grigoriev I.V."/>
            <person name="Kema G.H.J."/>
        </authorList>
    </citation>
    <scope>NUCLEOTIDE SEQUENCE [LARGE SCALE GENOMIC DNA]</scope>
    <source>
        <strain evidence="2">CBS 115943 / IPO323</strain>
    </source>
</reference>
<dbReference type="AlphaFoldDB" id="F9XGU0"/>
<dbReference type="Proteomes" id="UP000008062">
    <property type="component" value="Chromosome 8"/>
</dbReference>
<dbReference type="RefSeq" id="XP_003850478.1">
    <property type="nucleotide sequence ID" value="XM_003850430.1"/>
</dbReference>
<dbReference type="OrthoDB" id="3650127at2759"/>
<gene>
    <name evidence="1" type="ORF">MYCGRDRAFT_94992</name>
</gene>
<dbReference type="HOGENOM" id="CLU_600216_0_0_1"/>
<organism evidence="1 2">
    <name type="scientific">Zymoseptoria tritici (strain CBS 115943 / IPO323)</name>
    <name type="common">Speckled leaf blotch fungus</name>
    <name type="synonym">Septoria tritici</name>
    <dbReference type="NCBI Taxonomy" id="336722"/>
    <lineage>
        <taxon>Eukaryota</taxon>
        <taxon>Fungi</taxon>
        <taxon>Dikarya</taxon>
        <taxon>Ascomycota</taxon>
        <taxon>Pezizomycotina</taxon>
        <taxon>Dothideomycetes</taxon>
        <taxon>Dothideomycetidae</taxon>
        <taxon>Mycosphaerellales</taxon>
        <taxon>Mycosphaerellaceae</taxon>
        <taxon>Zymoseptoria</taxon>
    </lineage>
</organism>
<evidence type="ECO:0000313" key="2">
    <source>
        <dbReference type="Proteomes" id="UP000008062"/>
    </source>
</evidence>
<proteinExistence type="predicted"/>
<sequence length="456" mass="51599">MPMSTSNPQTLVMEANSMSYQSMIPELPMSLSYIPMSVAPTHSMLLPANGSQATEHIRPDLSVSIGSFGNNEISTEHRSVGKNTCRGPFITEQQHYTVILDDMFPGELIAQGGSALFSRRRRAGYMPTPDYLPAIADPVLLSAWLSVKLKPWGPNHCWADDRWLVSPPRTFDRPSVEVLELRGVVYRKLLNACTSGNITRDPYYPDALIMMSLFVCQTDGFKSALVHCEFLNWLAYQQIKIGGLARDTYRTTIAIDAFRTVLGRYVKGEYIDSLQRMFTMALQAMRNGVIDLIDGPFEHIKEPVWRRTLHLNAAEWYSRYRGNLLAITNVAESIPYDIERRKIQRVIRKAVIDMIHAQTDDPDAETPWRRSIRLPAGGWYLNYKEELLYVKDLAESVSIAVSCRLRVATAGNEPHVMSLRSLEWYIRSAGQALMPIWAVEPGSVCFVPEFCVAERS</sequence>
<name>F9XGU0_ZYMTI</name>
<evidence type="ECO:0000313" key="1">
    <source>
        <dbReference type="EMBL" id="EGP85454.1"/>
    </source>
</evidence>
<dbReference type="GeneID" id="13395131"/>
<dbReference type="EMBL" id="CM001203">
    <property type="protein sequence ID" value="EGP85454.1"/>
    <property type="molecule type" value="Genomic_DNA"/>
</dbReference>
<accession>F9XGU0</accession>
<dbReference type="KEGG" id="ztr:MYCGRDRAFT_94992"/>
<keyword evidence="2" id="KW-1185">Reference proteome</keyword>
<protein>
    <submittedName>
        <fullName evidence="1">Uncharacterized protein</fullName>
    </submittedName>
</protein>